<dbReference type="GO" id="GO:0016779">
    <property type="term" value="F:nucleotidyltransferase activity"/>
    <property type="evidence" value="ECO:0007669"/>
    <property type="project" value="UniProtKB-KW"/>
</dbReference>
<proteinExistence type="inferred from homology"/>
<evidence type="ECO:0000256" key="5">
    <source>
        <dbReference type="ARBA" id="ARBA00022723"/>
    </source>
</evidence>
<dbReference type="PANTHER" id="PTHR10656">
    <property type="entry name" value="CELL FATE DETERMINING PROTEIN MAB21-RELATED"/>
    <property type="match status" value="1"/>
</dbReference>
<keyword evidence="6" id="KW-0547">Nucleotide-binding</keyword>
<keyword evidence="5" id="KW-0479">Metal-binding</keyword>
<evidence type="ECO:0000256" key="1">
    <source>
        <dbReference type="ARBA" id="ARBA00001946"/>
    </source>
</evidence>
<feature type="domain" description="Mab-21-like HhH/H2TH-like" evidence="10">
    <location>
        <begin position="300"/>
        <end position="385"/>
    </location>
</feature>
<dbReference type="Pfam" id="PF20266">
    <property type="entry name" value="Mab-21_C"/>
    <property type="match status" value="1"/>
</dbReference>
<evidence type="ECO:0000259" key="10">
    <source>
        <dbReference type="Pfam" id="PF20266"/>
    </source>
</evidence>
<dbReference type="EMBL" id="KB298496">
    <property type="protein sequence ID" value="ELU09147.1"/>
    <property type="molecule type" value="Genomic_DNA"/>
</dbReference>
<name>R7UYY2_CAPTE</name>
<dbReference type="SMART" id="SM01265">
    <property type="entry name" value="Mab-21"/>
    <property type="match status" value="1"/>
</dbReference>
<comment type="similarity">
    <text evidence="2">Belongs to the mab-21 family.</text>
</comment>
<keyword evidence="13" id="KW-1185">Reference proteome</keyword>
<organism evidence="11">
    <name type="scientific">Capitella teleta</name>
    <name type="common">Polychaete worm</name>
    <dbReference type="NCBI Taxonomy" id="283909"/>
    <lineage>
        <taxon>Eukaryota</taxon>
        <taxon>Metazoa</taxon>
        <taxon>Spiralia</taxon>
        <taxon>Lophotrochozoa</taxon>
        <taxon>Annelida</taxon>
        <taxon>Polychaeta</taxon>
        <taxon>Sedentaria</taxon>
        <taxon>Scolecida</taxon>
        <taxon>Capitellidae</taxon>
        <taxon>Capitella</taxon>
    </lineage>
</organism>
<dbReference type="EMBL" id="AMQN01006500">
    <property type="status" value="NOT_ANNOTATED_CDS"/>
    <property type="molecule type" value="Genomic_DNA"/>
</dbReference>
<reference evidence="13" key="1">
    <citation type="submission" date="2012-12" db="EMBL/GenBank/DDBJ databases">
        <authorList>
            <person name="Hellsten U."/>
            <person name="Grimwood J."/>
            <person name="Chapman J.A."/>
            <person name="Shapiro H."/>
            <person name="Aerts A."/>
            <person name="Otillar R.P."/>
            <person name="Terry A.Y."/>
            <person name="Boore J.L."/>
            <person name="Simakov O."/>
            <person name="Marletaz F."/>
            <person name="Cho S.-J."/>
            <person name="Edsinger-Gonzales E."/>
            <person name="Havlak P."/>
            <person name="Kuo D.-H."/>
            <person name="Larsson T."/>
            <person name="Lv J."/>
            <person name="Arendt D."/>
            <person name="Savage R."/>
            <person name="Osoegawa K."/>
            <person name="de Jong P."/>
            <person name="Lindberg D.R."/>
            <person name="Seaver E.C."/>
            <person name="Weisblat D.A."/>
            <person name="Putnam N.H."/>
            <person name="Grigoriev I.V."/>
            <person name="Rokhsar D.S."/>
        </authorList>
    </citation>
    <scope>NUCLEOTIDE SEQUENCE</scope>
    <source>
        <strain evidence="13">I ESC-2004</strain>
    </source>
</reference>
<dbReference type="Proteomes" id="UP000014760">
    <property type="component" value="Unassembled WGS sequence"/>
</dbReference>
<dbReference type="GO" id="GO:0046872">
    <property type="term" value="F:metal ion binding"/>
    <property type="evidence" value="ECO:0007669"/>
    <property type="project" value="UniProtKB-KW"/>
</dbReference>
<keyword evidence="7" id="KW-0067">ATP-binding</keyword>
<evidence type="ECO:0000256" key="3">
    <source>
        <dbReference type="ARBA" id="ARBA00022679"/>
    </source>
</evidence>
<keyword evidence="4" id="KW-0548">Nucleotidyltransferase</keyword>
<dbReference type="HOGENOM" id="CLU_588281_0_0_1"/>
<evidence type="ECO:0000313" key="12">
    <source>
        <dbReference type="EnsemblMetazoa" id="CapteP216833"/>
    </source>
</evidence>
<accession>R7UYY2</accession>
<evidence type="ECO:0000313" key="11">
    <source>
        <dbReference type="EMBL" id="ELU09147.1"/>
    </source>
</evidence>
<dbReference type="Pfam" id="PF03281">
    <property type="entry name" value="Mab-21"/>
    <property type="match status" value="1"/>
</dbReference>
<dbReference type="InterPro" id="IPR046906">
    <property type="entry name" value="Mab-21_HhH/H2TH-like"/>
</dbReference>
<dbReference type="Gene3D" id="1.10.1410.40">
    <property type="match status" value="1"/>
</dbReference>
<protein>
    <submittedName>
        <fullName evidence="11 12">Uncharacterized protein</fullName>
    </submittedName>
</protein>
<dbReference type="GO" id="GO:0005524">
    <property type="term" value="F:ATP binding"/>
    <property type="evidence" value="ECO:0007669"/>
    <property type="project" value="UniProtKB-KW"/>
</dbReference>
<dbReference type="PANTHER" id="PTHR10656:SF42">
    <property type="entry name" value="CYCLIC GMP-AMP SYNTHASE-LIKE PROTEIN-RELATED"/>
    <property type="match status" value="1"/>
</dbReference>
<evidence type="ECO:0000259" key="9">
    <source>
        <dbReference type="Pfam" id="PF03281"/>
    </source>
</evidence>
<gene>
    <name evidence="11" type="ORF">CAPTEDRAFT_216833</name>
</gene>
<evidence type="ECO:0000256" key="2">
    <source>
        <dbReference type="ARBA" id="ARBA00008307"/>
    </source>
</evidence>
<sequence>METARALLFEKLYRSDVKVHQTCSQITDGIDTFRKIAGRVNLGPDGKDELIRRVAIVGSAREGCICPRMLTAKEVSFEVDLMVSAVTVPAEKTQDLVVLLDGKPGLCKIKTAEVMKILPPKVKEKLTEMTVETNMEQLENEEFISGRTIKRLAEHIFRYKDSDGTLIALSERLIGDGSQYEVKHRVEFHGPSTNLILQLYKNDEVLASGSIDFVMIIQMESLPDAALQWTRRPRQWPGEALIKEAIAHGCQIVAKPAKSDELIDHDIWRFTFTKIENHLLSNRTKEQQLVYLIAKCIHYQHVCVKHGDSEFSSYCLKTSFMWMLEDTPPERWTTENPFVLVGELYKRLEGYLTGKRLDGYNYVPHYFIPSLNLLDEYPDELVAIVGEKVKRISQNILGHLPTEEEVMAVVEKSELVLNFMKEKMPSVIQYFVEKQMKEDSKRDRCEESINKFLRRFRSYEEEDLD</sequence>
<reference evidence="12" key="3">
    <citation type="submission" date="2015-06" db="UniProtKB">
        <authorList>
            <consortium name="EnsemblMetazoa"/>
        </authorList>
    </citation>
    <scope>IDENTIFICATION</scope>
</reference>
<dbReference type="InterPro" id="IPR024810">
    <property type="entry name" value="MAB21L/cGLR"/>
</dbReference>
<dbReference type="EnsemblMetazoa" id="CapteT216833">
    <property type="protein sequence ID" value="CapteP216833"/>
    <property type="gene ID" value="CapteG216833"/>
</dbReference>
<evidence type="ECO:0000256" key="7">
    <source>
        <dbReference type="ARBA" id="ARBA00022840"/>
    </source>
</evidence>
<evidence type="ECO:0000313" key="13">
    <source>
        <dbReference type="Proteomes" id="UP000014760"/>
    </source>
</evidence>
<dbReference type="InterPro" id="IPR046903">
    <property type="entry name" value="Mab-21-like_nuc_Trfase"/>
</dbReference>
<dbReference type="OMA" id="IRADMEM"/>
<dbReference type="OrthoDB" id="6150522at2759"/>
<dbReference type="AlphaFoldDB" id="R7UYY2"/>
<reference evidence="11 13" key="2">
    <citation type="journal article" date="2013" name="Nature">
        <title>Insights into bilaterian evolution from three spiralian genomes.</title>
        <authorList>
            <person name="Simakov O."/>
            <person name="Marletaz F."/>
            <person name="Cho S.J."/>
            <person name="Edsinger-Gonzales E."/>
            <person name="Havlak P."/>
            <person name="Hellsten U."/>
            <person name="Kuo D.H."/>
            <person name="Larsson T."/>
            <person name="Lv J."/>
            <person name="Arendt D."/>
            <person name="Savage R."/>
            <person name="Osoegawa K."/>
            <person name="de Jong P."/>
            <person name="Grimwood J."/>
            <person name="Chapman J.A."/>
            <person name="Shapiro H."/>
            <person name="Aerts A."/>
            <person name="Otillar R.P."/>
            <person name="Terry A.Y."/>
            <person name="Boore J.L."/>
            <person name="Grigoriev I.V."/>
            <person name="Lindberg D.R."/>
            <person name="Seaver E.C."/>
            <person name="Weisblat D.A."/>
            <person name="Putnam N.H."/>
            <person name="Rokhsar D.S."/>
        </authorList>
    </citation>
    <scope>NUCLEOTIDE SEQUENCE</scope>
    <source>
        <strain evidence="11 13">I ESC-2004</strain>
    </source>
</reference>
<evidence type="ECO:0000256" key="8">
    <source>
        <dbReference type="ARBA" id="ARBA00022842"/>
    </source>
</evidence>
<feature type="domain" description="Mab-21-like nucleotidyltransferase" evidence="9">
    <location>
        <begin position="176"/>
        <end position="282"/>
    </location>
</feature>
<comment type="cofactor">
    <cofactor evidence="1">
        <name>Mg(2+)</name>
        <dbReference type="ChEBI" id="CHEBI:18420"/>
    </cofactor>
</comment>
<keyword evidence="3" id="KW-0808">Transferase</keyword>
<keyword evidence="8" id="KW-0460">Magnesium</keyword>
<evidence type="ECO:0000256" key="4">
    <source>
        <dbReference type="ARBA" id="ARBA00022695"/>
    </source>
</evidence>
<evidence type="ECO:0000256" key="6">
    <source>
        <dbReference type="ARBA" id="ARBA00022741"/>
    </source>
</evidence>